<dbReference type="GO" id="GO:0005886">
    <property type="term" value="C:plasma membrane"/>
    <property type="evidence" value="ECO:0007669"/>
    <property type="project" value="TreeGrafter"/>
</dbReference>
<dbReference type="Proteomes" id="UP000236655">
    <property type="component" value="Chromosome"/>
</dbReference>
<dbReference type="OrthoDB" id="9762883at2"/>
<feature type="active site" description="Acyl-ester intermediate" evidence="7">
    <location>
        <position position="63"/>
    </location>
</feature>
<dbReference type="InterPro" id="IPR012338">
    <property type="entry name" value="Beta-lactam/transpept-like"/>
</dbReference>
<dbReference type="GO" id="GO:0071555">
    <property type="term" value="P:cell wall organization"/>
    <property type="evidence" value="ECO:0007669"/>
    <property type="project" value="TreeGrafter"/>
</dbReference>
<dbReference type="InterPro" id="IPR001460">
    <property type="entry name" value="PCN-bd_Tpept"/>
</dbReference>
<reference evidence="12" key="1">
    <citation type="submission" date="2017-11" db="EMBL/GenBank/DDBJ databases">
        <authorList>
            <person name="Chan K.G."/>
            <person name="Lee L.S."/>
        </authorList>
    </citation>
    <scope>NUCLEOTIDE SEQUENCE [LARGE SCALE GENOMIC DNA]</scope>
    <source>
        <strain evidence="12">DSM 100970</strain>
    </source>
</reference>
<dbReference type="GO" id="GO:0008658">
    <property type="term" value="F:penicillin binding"/>
    <property type="evidence" value="ECO:0007669"/>
    <property type="project" value="InterPro"/>
</dbReference>
<feature type="signal peptide" evidence="9">
    <location>
        <begin position="1"/>
        <end position="20"/>
    </location>
</feature>
<dbReference type="GO" id="GO:0046677">
    <property type="term" value="P:response to antibiotic"/>
    <property type="evidence" value="ECO:0007669"/>
    <property type="project" value="UniProtKB-UniRule"/>
</dbReference>
<comment type="similarity">
    <text evidence="2 8">Belongs to the class-D beta-lactamase family.</text>
</comment>
<evidence type="ECO:0000313" key="12">
    <source>
        <dbReference type="Proteomes" id="UP000236655"/>
    </source>
</evidence>
<feature type="modified residue" description="N6-carboxylysine" evidence="7">
    <location>
        <position position="66"/>
    </location>
</feature>
<evidence type="ECO:0000256" key="2">
    <source>
        <dbReference type="ARBA" id="ARBA00007898"/>
    </source>
</evidence>
<evidence type="ECO:0000256" key="6">
    <source>
        <dbReference type="ARBA" id="ARBA00023251"/>
    </source>
</evidence>
<comment type="catalytic activity">
    <reaction evidence="1 8">
        <text>a beta-lactam + H2O = a substituted beta-amino acid</text>
        <dbReference type="Rhea" id="RHEA:20401"/>
        <dbReference type="ChEBI" id="CHEBI:15377"/>
        <dbReference type="ChEBI" id="CHEBI:35627"/>
        <dbReference type="ChEBI" id="CHEBI:140347"/>
        <dbReference type="EC" id="3.5.2.6"/>
    </reaction>
</comment>
<accession>A0A2I7N4U0</accession>
<dbReference type="SUPFAM" id="SSF56601">
    <property type="entry name" value="beta-lactamase/transpeptidase-like"/>
    <property type="match status" value="1"/>
</dbReference>
<dbReference type="GO" id="GO:0008800">
    <property type="term" value="F:beta-lactamase activity"/>
    <property type="evidence" value="ECO:0007669"/>
    <property type="project" value="UniProtKB-UniRule"/>
</dbReference>
<dbReference type="GO" id="GO:0017001">
    <property type="term" value="P:antibiotic catabolic process"/>
    <property type="evidence" value="ECO:0007669"/>
    <property type="project" value="InterPro"/>
</dbReference>
<evidence type="ECO:0000313" key="11">
    <source>
        <dbReference type="EMBL" id="AUR51451.1"/>
    </source>
</evidence>
<evidence type="ECO:0000256" key="9">
    <source>
        <dbReference type="SAM" id="SignalP"/>
    </source>
</evidence>
<keyword evidence="12" id="KW-1185">Reference proteome</keyword>
<dbReference type="EC" id="3.5.2.6" evidence="3 8"/>
<evidence type="ECO:0000256" key="5">
    <source>
        <dbReference type="ARBA" id="ARBA00022801"/>
    </source>
</evidence>
<evidence type="ECO:0000259" key="10">
    <source>
        <dbReference type="Pfam" id="PF00905"/>
    </source>
</evidence>
<dbReference type="Pfam" id="PF00905">
    <property type="entry name" value="Transpeptidase"/>
    <property type="match status" value="1"/>
</dbReference>
<proteinExistence type="inferred from homology"/>
<sequence>MKKYFVSTMIASSIVSVSYAAEVNYAQIFAGKNACFILYDLNKKKTIEEYNSKRCQERIAPNSTFKVPLSLMAFDKGVITESTVFVWDGKKREMESWNQNQTPRTWEQYSVLWVSQQITPKLGMRTIKDYLAKFNYGNQDFSGDKGKNNGLTHAWLSGSLKISGEEQLRFLINMHNYNLGISHTAIDNTMQNIYLGKLTDDGWDWYGKTGSGRRNTSYQGKTERVRDGWFVGYLQKSGQTYVVVTNLTDIKTPTGSEHDTSGGPQAKAITQDIIKQLQLK</sequence>
<organism evidence="11 12">
    <name type="scientific">Aquella oligotrophica</name>
    <dbReference type="NCBI Taxonomy" id="2067065"/>
    <lineage>
        <taxon>Bacteria</taxon>
        <taxon>Pseudomonadati</taxon>
        <taxon>Pseudomonadota</taxon>
        <taxon>Betaproteobacteria</taxon>
        <taxon>Neisseriales</taxon>
        <taxon>Neisseriaceae</taxon>
        <taxon>Aquella</taxon>
    </lineage>
</organism>
<gene>
    <name evidence="11" type="ORF">CUN60_03820</name>
</gene>
<keyword evidence="4 9" id="KW-0732">Signal</keyword>
<evidence type="ECO:0000256" key="8">
    <source>
        <dbReference type="RuleBase" id="RU361140"/>
    </source>
</evidence>
<dbReference type="InterPro" id="IPR050515">
    <property type="entry name" value="Beta-lactam/transpept"/>
</dbReference>
<evidence type="ECO:0000256" key="1">
    <source>
        <dbReference type="ARBA" id="ARBA00001526"/>
    </source>
</evidence>
<dbReference type="InterPro" id="IPR002137">
    <property type="entry name" value="Beta-lactam_class-D_AS"/>
</dbReference>
<dbReference type="AlphaFoldDB" id="A0A2I7N4U0"/>
<feature type="chain" id="PRO_5014397246" description="Beta-lactamase" evidence="9">
    <location>
        <begin position="21"/>
        <end position="280"/>
    </location>
</feature>
<evidence type="ECO:0000256" key="4">
    <source>
        <dbReference type="ARBA" id="ARBA00022729"/>
    </source>
</evidence>
<evidence type="ECO:0000256" key="7">
    <source>
        <dbReference type="PIRSR" id="PIRSR602137-50"/>
    </source>
</evidence>
<dbReference type="Gene3D" id="3.40.710.10">
    <property type="entry name" value="DD-peptidase/beta-lactamase superfamily"/>
    <property type="match status" value="1"/>
</dbReference>
<dbReference type="PROSITE" id="PS00337">
    <property type="entry name" value="BETA_LACTAMASE_D"/>
    <property type="match status" value="1"/>
</dbReference>
<keyword evidence="5 8" id="KW-0378">Hydrolase</keyword>
<protein>
    <recommendedName>
        <fullName evidence="3 8">Beta-lactamase</fullName>
        <ecNumber evidence="3 8">3.5.2.6</ecNumber>
    </recommendedName>
</protein>
<dbReference type="PANTHER" id="PTHR30627">
    <property type="entry name" value="PEPTIDOGLYCAN D,D-TRANSPEPTIDASE"/>
    <property type="match status" value="1"/>
</dbReference>
<dbReference type="KEGG" id="nba:CUN60_03820"/>
<evidence type="ECO:0000256" key="3">
    <source>
        <dbReference type="ARBA" id="ARBA00012865"/>
    </source>
</evidence>
<keyword evidence="6 8" id="KW-0046">Antibiotic resistance</keyword>
<feature type="domain" description="Penicillin-binding protein transpeptidase" evidence="10">
    <location>
        <begin position="40"/>
        <end position="274"/>
    </location>
</feature>
<dbReference type="PANTHER" id="PTHR30627:SF6">
    <property type="entry name" value="BETA-LACTAMASE YBXI-RELATED"/>
    <property type="match status" value="1"/>
</dbReference>
<dbReference type="EMBL" id="CP024847">
    <property type="protein sequence ID" value="AUR51451.1"/>
    <property type="molecule type" value="Genomic_DNA"/>
</dbReference>
<name>A0A2I7N4U0_9NEIS</name>
<dbReference type="RefSeq" id="WP_102950750.1">
    <property type="nucleotide sequence ID" value="NZ_CP024847.1"/>
</dbReference>